<feature type="transmembrane region" description="Helical" evidence="6">
    <location>
        <begin position="293"/>
        <end position="309"/>
    </location>
</feature>
<dbReference type="PANTHER" id="PTHR30619:SF1">
    <property type="entry name" value="RECOMBINATION PROTEIN 2"/>
    <property type="match status" value="1"/>
</dbReference>
<keyword evidence="4 6" id="KW-1133">Transmembrane helix</keyword>
<evidence type="ECO:0000256" key="5">
    <source>
        <dbReference type="ARBA" id="ARBA00023136"/>
    </source>
</evidence>
<sequence>MLKPDPKHIPFVRLLLIFLVGISLGFAVENMVFSVFYLEVILVFLLLIIILCFIFRNSYPFRHMYMWGLYILICLFGLWKTVKENPLHKPDHFSAYGDQQLVGIIADEIVVKNQIVRFPVRIIAGVNNSGSEKRSGNLLVTIKREESTERLQYGDKLILQAAIKDVSPPFNPREFDYQSYLSHQNIWQHTFLNPAQYHVLGHREGNPVLRFALEMRRKIVKRFRQYIGDDIAFQVATAIILGYRSEMAKETITAFSNTGTIHVLSVSGMHVGLVFWILSFLLKGLGRWKAGRSIQHVILLTFIWMYVVLTGLSPSALRAGLMISFFVVSNMLGKDLKSYNTIASSAFFMLLTNTKILADLGFQLSYLAVLGIVTVLPLLNKLYLPKGKYLKIFMEYMYISIAAQLFTLPLVFYYFGQFPNYFLIANLFIALPSTCMMYVGLVLAFFPLDLLSQFMGKILEWLIQFMWEGLRILDGLPGSLIQGVVFSIDQVILLFLACFFLSIAFHYRIKVAFKIGILCVFIVQGLLFIDYIKMRNYAGIRIYNVKKHLAIAHIRKGKVVLFTNMDSLQHPVIAYSILPDLLRYTHQNEINFEQVSDDNIRQNLRLSTSDISITVLEKYITPDKVLPSQILIMRKNNRSDLKEILPVMRPSLVIIDGSNTDRRIKDYKAELDILKVPYYCLKDNFAYVWVGD</sequence>
<feature type="transmembrane region" description="Helical" evidence="6">
    <location>
        <begin position="263"/>
        <end position="281"/>
    </location>
</feature>
<feature type="domain" description="DUF4131" evidence="8">
    <location>
        <begin position="40"/>
        <end position="194"/>
    </location>
</feature>
<protein>
    <submittedName>
        <fullName evidence="9">ComEC/Rec2-like protein</fullName>
    </submittedName>
</protein>
<name>C2FZ09_SPHSI</name>
<dbReference type="Pfam" id="PF13567">
    <property type="entry name" value="DUF4131"/>
    <property type="match status" value="1"/>
</dbReference>
<dbReference type="AlphaFoldDB" id="C2FZ09"/>
<feature type="transmembrane region" description="Helical" evidence="6">
    <location>
        <begin position="480"/>
        <end position="505"/>
    </location>
</feature>
<evidence type="ECO:0000256" key="3">
    <source>
        <dbReference type="ARBA" id="ARBA00022692"/>
    </source>
</evidence>
<feature type="transmembrane region" description="Helical" evidence="6">
    <location>
        <begin position="35"/>
        <end position="56"/>
    </location>
</feature>
<feature type="domain" description="ComEC/Rec2-related protein" evidence="7">
    <location>
        <begin position="239"/>
        <end position="503"/>
    </location>
</feature>
<gene>
    <name evidence="9" type="ORF">HMPREF0765_2565</name>
</gene>
<dbReference type="RefSeq" id="WP_003012427.1">
    <property type="nucleotide sequence ID" value="NZ_GG668637.1"/>
</dbReference>
<accession>C2FZ09</accession>
<dbReference type="InterPro" id="IPR025405">
    <property type="entry name" value="DUF4131"/>
</dbReference>
<keyword evidence="5 6" id="KW-0472">Membrane</keyword>
<feature type="transmembrane region" description="Helical" evidence="6">
    <location>
        <begin position="396"/>
        <end position="415"/>
    </location>
</feature>
<comment type="caution">
    <text evidence="9">The sequence shown here is derived from an EMBL/GenBank/DDBJ whole genome shotgun (WGS) entry which is preliminary data.</text>
</comment>
<dbReference type="NCBIfam" id="TIGR00360">
    <property type="entry name" value="ComEC_N-term"/>
    <property type="match status" value="1"/>
</dbReference>
<keyword evidence="3 6" id="KW-0812">Transmembrane</keyword>
<evidence type="ECO:0000256" key="4">
    <source>
        <dbReference type="ARBA" id="ARBA00022989"/>
    </source>
</evidence>
<feature type="transmembrane region" description="Helical" evidence="6">
    <location>
        <begin position="511"/>
        <end position="532"/>
    </location>
</feature>
<evidence type="ECO:0000313" key="9">
    <source>
        <dbReference type="EMBL" id="EEI91851.1"/>
    </source>
</evidence>
<organism evidence="9 10">
    <name type="scientific">Sphingobacterium spiritivorum ATCC 33300</name>
    <dbReference type="NCBI Taxonomy" id="525372"/>
    <lineage>
        <taxon>Bacteria</taxon>
        <taxon>Pseudomonadati</taxon>
        <taxon>Bacteroidota</taxon>
        <taxon>Sphingobacteriia</taxon>
        <taxon>Sphingobacteriales</taxon>
        <taxon>Sphingobacteriaceae</taxon>
        <taxon>Sphingobacterium</taxon>
    </lineage>
</organism>
<dbReference type="EMBL" id="ACHB01000061">
    <property type="protein sequence ID" value="EEI91851.1"/>
    <property type="molecule type" value="Genomic_DNA"/>
</dbReference>
<feature type="transmembrane region" description="Helical" evidence="6">
    <location>
        <begin position="12"/>
        <end position="28"/>
    </location>
</feature>
<feature type="transmembrane region" description="Helical" evidence="6">
    <location>
        <begin position="364"/>
        <end position="384"/>
    </location>
</feature>
<dbReference type="Pfam" id="PF03772">
    <property type="entry name" value="Competence"/>
    <property type="match status" value="1"/>
</dbReference>
<evidence type="ECO:0000259" key="8">
    <source>
        <dbReference type="Pfam" id="PF13567"/>
    </source>
</evidence>
<reference evidence="9 10" key="1">
    <citation type="submission" date="2009-01" db="EMBL/GenBank/DDBJ databases">
        <authorList>
            <person name="Qin X."/>
            <person name="Bachman B."/>
            <person name="Battles P."/>
            <person name="Bell A."/>
            <person name="Bess C."/>
            <person name="Bickham C."/>
            <person name="Chaboub L."/>
            <person name="Chen D."/>
            <person name="Coyle M."/>
            <person name="Deiros D.R."/>
            <person name="Dinh H."/>
            <person name="Forbes L."/>
            <person name="Fowler G."/>
            <person name="Francisco L."/>
            <person name="Fu Q."/>
            <person name="Gubbala S."/>
            <person name="Hale W."/>
            <person name="Han Y."/>
            <person name="Hemphill L."/>
            <person name="Highlander S.K."/>
            <person name="Hirani K."/>
            <person name="Hogues M."/>
            <person name="Jackson L."/>
            <person name="Jakkamsetti A."/>
            <person name="Javaid M."/>
            <person name="Jiang H."/>
            <person name="Korchina V."/>
            <person name="Kovar C."/>
            <person name="Lara F."/>
            <person name="Lee S."/>
            <person name="Mata R."/>
            <person name="Mathew T."/>
            <person name="Moen C."/>
            <person name="Morales K."/>
            <person name="Munidasa M."/>
            <person name="Nazareth L."/>
            <person name="Ngo R."/>
            <person name="Nguyen L."/>
            <person name="Okwuonu G."/>
            <person name="Ongeri F."/>
            <person name="Patil S."/>
            <person name="Petrosino J."/>
            <person name="Pham C."/>
            <person name="Pham P."/>
            <person name="Pu L.-L."/>
            <person name="Puazo M."/>
            <person name="Raj R."/>
            <person name="Reid J."/>
            <person name="Rouhana J."/>
            <person name="Saada N."/>
            <person name="Shang Y."/>
            <person name="Simmons D."/>
            <person name="Thornton R."/>
            <person name="Warren J."/>
            <person name="Weissenberger G."/>
            <person name="Zhang J."/>
            <person name="Zhang L."/>
            <person name="Zhou C."/>
            <person name="Zhu D."/>
            <person name="Muzny D."/>
            <person name="Worley K."/>
            <person name="Gibbs R."/>
        </authorList>
    </citation>
    <scope>NUCLEOTIDE SEQUENCE [LARGE SCALE GENOMIC DNA]</scope>
    <source>
        <strain evidence="9 10">ATCC 33300</strain>
    </source>
</reference>
<comment type="subcellular location">
    <subcellularLocation>
        <location evidence="1">Cell membrane</location>
        <topology evidence="1">Multi-pass membrane protein</topology>
    </subcellularLocation>
</comment>
<feature type="transmembrane region" description="Helical" evidence="6">
    <location>
        <begin position="62"/>
        <end position="79"/>
    </location>
</feature>
<dbReference type="Proteomes" id="UP000006241">
    <property type="component" value="Unassembled WGS sequence"/>
</dbReference>
<proteinExistence type="predicted"/>
<dbReference type="GO" id="GO:0005886">
    <property type="term" value="C:plasma membrane"/>
    <property type="evidence" value="ECO:0007669"/>
    <property type="project" value="UniProtKB-SubCell"/>
</dbReference>
<dbReference type="PANTHER" id="PTHR30619">
    <property type="entry name" value="DNA INTERNALIZATION/COMPETENCE PROTEIN COMEC/REC2"/>
    <property type="match status" value="1"/>
</dbReference>
<evidence type="ECO:0000259" key="7">
    <source>
        <dbReference type="Pfam" id="PF03772"/>
    </source>
</evidence>
<dbReference type="HOGENOM" id="CLU_010363_5_0_10"/>
<evidence type="ECO:0000313" key="10">
    <source>
        <dbReference type="Proteomes" id="UP000006241"/>
    </source>
</evidence>
<evidence type="ECO:0000256" key="2">
    <source>
        <dbReference type="ARBA" id="ARBA00022475"/>
    </source>
</evidence>
<feature type="transmembrane region" description="Helical" evidence="6">
    <location>
        <begin position="421"/>
        <end position="448"/>
    </location>
</feature>
<evidence type="ECO:0000256" key="1">
    <source>
        <dbReference type="ARBA" id="ARBA00004651"/>
    </source>
</evidence>
<feature type="transmembrane region" description="Helical" evidence="6">
    <location>
        <begin position="315"/>
        <end position="332"/>
    </location>
</feature>
<keyword evidence="2" id="KW-1003">Cell membrane</keyword>
<dbReference type="InterPro" id="IPR004477">
    <property type="entry name" value="ComEC_N"/>
</dbReference>
<dbReference type="InterPro" id="IPR052159">
    <property type="entry name" value="Competence_DNA_uptake"/>
</dbReference>
<evidence type="ECO:0000256" key="6">
    <source>
        <dbReference type="SAM" id="Phobius"/>
    </source>
</evidence>
<feature type="transmembrane region" description="Helical" evidence="6">
    <location>
        <begin position="226"/>
        <end position="243"/>
    </location>
</feature>